<feature type="region of interest" description="Disordered" evidence="3">
    <location>
        <begin position="1"/>
        <end position="26"/>
    </location>
</feature>
<keyword evidence="4" id="KW-0238">DNA-binding</keyword>
<dbReference type="GO" id="GO:0003677">
    <property type="term" value="F:DNA binding"/>
    <property type="evidence" value="ECO:0007669"/>
    <property type="project" value="UniProtKB-KW"/>
</dbReference>
<comment type="caution">
    <text evidence="4">The sequence shown here is derived from an EMBL/GenBank/DDBJ whole genome shotgun (WGS) entry which is preliminary data.</text>
</comment>
<sequence>MENKNKARDSEDEEDEDEDEVREESREAAWNTMIDGYASVGDVESAAQLFSEMPKRDLISWTIIITCYAQNKQYVEALAVFSEMKSQGISPDEVTLTSVISACAHIGALDLGKEIHLYLMRNGFDLDVYLGSALIDMYAKCGSLDRSLVVFFKLRDKNLFCWNSMIEV</sequence>
<protein>
    <submittedName>
        <fullName evidence="4">Basic helix loop helix (BHLH) DNA-binding superfamily protein</fullName>
    </submittedName>
</protein>
<gene>
    <name evidence="4" type="ORF">Acr_15g0006010</name>
</gene>
<evidence type="ECO:0000256" key="3">
    <source>
        <dbReference type="SAM" id="MobiDB-lite"/>
    </source>
</evidence>
<feature type="repeat" description="PPR" evidence="2">
    <location>
        <begin position="26"/>
        <end position="56"/>
    </location>
</feature>
<dbReference type="PANTHER" id="PTHR47926:SF376">
    <property type="entry name" value="TETRATRICOPEPTIDE-LIKE HELICAL DOMAIN SUPERFAMILY"/>
    <property type="match status" value="1"/>
</dbReference>
<organism evidence="4 5">
    <name type="scientific">Actinidia rufa</name>
    <dbReference type="NCBI Taxonomy" id="165716"/>
    <lineage>
        <taxon>Eukaryota</taxon>
        <taxon>Viridiplantae</taxon>
        <taxon>Streptophyta</taxon>
        <taxon>Embryophyta</taxon>
        <taxon>Tracheophyta</taxon>
        <taxon>Spermatophyta</taxon>
        <taxon>Magnoliopsida</taxon>
        <taxon>eudicotyledons</taxon>
        <taxon>Gunneridae</taxon>
        <taxon>Pentapetalae</taxon>
        <taxon>asterids</taxon>
        <taxon>Ericales</taxon>
        <taxon>Actinidiaceae</taxon>
        <taxon>Actinidia</taxon>
    </lineage>
</organism>
<dbReference type="InterPro" id="IPR011990">
    <property type="entry name" value="TPR-like_helical_dom_sf"/>
</dbReference>
<keyword evidence="5" id="KW-1185">Reference proteome</keyword>
<dbReference type="GO" id="GO:0009451">
    <property type="term" value="P:RNA modification"/>
    <property type="evidence" value="ECO:0007669"/>
    <property type="project" value="InterPro"/>
</dbReference>
<dbReference type="Pfam" id="PF12854">
    <property type="entry name" value="PPR_1"/>
    <property type="match status" value="1"/>
</dbReference>
<dbReference type="Gene3D" id="1.25.40.10">
    <property type="entry name" value="Tetratricopeptide repeat domain"/>
    <property type="match status" value="2"/>
</dbReference>
<dbReference type="AlphaFoldDB" id="A0A7J0FTG3"/>
<feature type="repeat" description="PPR" evidence="2">
    <location>
        <begin position="57"/>
        <end position="91"/>
    </location>
</feature>
<dbReference type="Pfam" id="PF13041">
    <property type="entry name" value="PPR_2"/>
    <property type="match status" value="1"/>
</dbReference>
<evidence type="ECO:0000313" key="5">
    <source>
        <dbReference type="Proteomes" id="UP000585474"/>
    </source>
</evidence>
<evidence type="ECO:0000256" key="1">
    <source>
        <dbReference type="ARBA" id="ARBA00022737"/>
    </source>
</evidence>
<dbReference type="InterPro" id="IPR046960">
    <property type="entry name" value="PPR_At4g14850-like_plant"/>
</dbReference>
<accession>A0A7J0FTG3</accession>
<feature type="compositionally biased region" description="Acidic residues" evidence="3">
    <location>
        <begin position="10"/>
        <end position="22"/>
    </location>
</feature>
<dbReference type="PANTHER" id="PTHR47926">
    <property type="entry name" value="PENTATRICOPEPTIDE REPEAT-CONTAINING PROTEIN"/>
    <property type="match status" value="1"/>
</dbReference>
<dbReference type="Proteomes" id="UP000585474">
    <property type="component" value="Unassembled WGS sequence"/>
</dbReference>
<dbReference type="EMBL" id="BJWL01000015">
    <property type="protein sequence ID" value="GFZ01992.1"/>
    <property type="molecule type" value="Genomic_DNA"/>
</dbReference>
<proteinExistence type="predicted"/>
<reference evidence="4 5" key="1">
    <citation type="submission" date="2019-07" db="EMBL/GenBank/DDBJ databases">
        <title>De Novo Assembly of kiwifruit Actinidia rufa.</title>
        <authorList>
            <person name="Sugita-Konishi S."/>
            <person name="Sato K."/>
            <person name="Mori E."/>
            <person name="Abe Y."/>
            <person name="Kisaki G."/>
            <person name="Hamano K."/>
            <person name="Suezawa K."/>
            <person name="Otani M."/>
            <person name="Fukuda T."/>
            <person name="Manabe T."/>
            <person name="Gomi K."/>
            <person name="Tabuchi M."/>
            <person name="Akimitsu K."/>
            <person name="Kataoka I."/>
        </authorList>
    </citation>
    <scope>NUCLEOTIDE SEQUENCE [LARGE SCALE GENOMIC DNA]</scope>
    <source>
        <strain evidence="5">cv. Fuchu</strain>
    </source>
</reference>
<dbReference type="FunFam" id="1.25.40.10:FF:000804">
    <property type="entry name" value="Pentatricopeptide repeat-containing protein, chloroplastic"/>
    <property type="match status" value="1"/>
</dbReference>
<dbReference type="GO" id="GO:0003723">
    <property type="term" value="F:RNA binding"/>
    <property type="evidence" value="ECO:0007669"/>
    <property type="project" value="InterPro"/>
</dbReference>
<keyword evidence="1" id="KW-0677">Repeat</keyword>
<dbReference type="PROSITE" id="PS51375">
    <property type="entry name" value="PPR"/>
    <property type="match status" value="2"/>
</dbReference>
<evidence type="ECO:0000256" key="2">
    <source>
        <dbReference type="PROSITE-ProRule" id="PRU00708"/>
    </source>
</evidence>
<dbReference type="OrthoDB" id="749902at2759"/>
<name>A0A7J0FTG3_9ERIC</name>
<dbReference type="InterPro" id="IPR002885">
    <property type="entry name" value="PPR_rpt"/>
</dbReference>
<dbReference type="Pfam" id="PF01535">
    <property type="entry name" value="PPR"/>
    <property type="match status" value="1"/>
</dbReference>
<dbReference type="NCBIfam" id="TIGR00756">
    <property type="entry name" value="PPR"/>
    <property type="match status" value="2"/>
</dbReference>
<evidence type="ECO:0000313" key="4">
    <source>
        <dbReference type="EMBL" id="GFZ01992.1"/>
    </source>
</evidence>